<feature type="region of interest" description="Disordered" evidence="8">
    <location>
        <begin position="235"/>
        <end position="274"/>
    </location>
</feature>
<keyword evidence="5" id="KW-0448">Lipopolysaccharide biosynthesis</keyword>
<evidence type="ECO:0000256" key="1">
    <source>
        <dbReference type="ARBA" id="ARBA00022475"/>
    </source>
</evidence>
<evidence type="ECO:0000256" key="7">
    <source>
        <dbReference type="ARBA" id="ARBA00023136"/>
    </source>
</evidence>
<dbReference type="RefSeq" id="WP_051907333.1">
    <property type="nucleotide sequence ID" value="NZ_BAABKI010000020.1"/>
</dbReference>
<evidence type="ECO:0000256" key="4">
    <source>
        <dbReference type="ARBA" id="ARBA00022692"/>
    </source>
</evidence>
<accession>A0ABP9RDH1</accession>
<dbReference type="PANTHER" id="PTHR48090:SF3">
    <property type="entry name" value="UNDECAPRENYL-PHOSPHATE 4-DEOXY-4-FORMAMIDO-L-ARABINOSE TRANSFERASE"/>
    <property type="match status" value="1"/>
</dbReference>
<dbReference type="SUPFAM" id="SSF53448">
    <property type="entry name" value="Nucleotide-diphospho-sugar transferases"/>
    <property type="match status" value="1"/>
</dbReference>
<evidence type="ECO:0000256" key="2">
    <source>
        <dbReference type="ARBA" id="ARBA00022676"/>
    </source>
</evidence>
<dbReference type="EMBL" id="BAABKI010000020">
    <property type="protein sequence ID" value="GAA5175695.1"/>
    <property type="molecule type" value="Genomic_DNA"/>
</dbReference>
<dbReference type="InterPro" id="IPR029044">
    <property type="entry name" value="Nucleotide-diphossugar_trans"/>
</dbReference>
<organism evidence="10 11">
    <name type="scientific">Modicisalibacter zincidurans</name>
    <dbReference type="NCBI Taxonomy" id="1178777"/>
    <lineage>
        <taxon>Bacteria</taxon>
        <taxon>Pseudomonadati</taxon>
        <taxon>Pseudomonadota</taxon>
        <taxon>Gammaproteobacteria</taxon>
        <taxon>Oceanospirillales</taxon>
        <taxon>Halomonadaceae</taxon>
        <taxon>Modicisalibacter</taxon>
    </lineage>
</organism>
<dbReference type="PANTHER" id="PTHR48090">
    <property type="entry name" value="UNDECAPRENYL-PHOSPHATE 4-DEOXY-4-FORMAMIDO-L-ARABINOSE TRANSFERASE-RELATED"/>
    <property type="match status" value="1"/>
</dbReference>
<keyword evidence="1" id="KW-1003">Cell membrane</keyword>
<keyword evidence="11" id="KW-1185">Reference proteome</keyword>
<evidence type="ECO:0000313" key="11">
    <source>
        <dbReference type="Proteomes" id="UP001500074"/>
    </source>
</evidence>
<dbReference type="Pfam" id="PF00535">
    <property type="entry name" value="Glycos_transf_2"/>
    <property type="match status" value="1"/>
</dbReference>
<dbReference type="InterPro" id="IPR050256">
    <property type="entry name" value="Glycosyltransferase_2"/>
</dbReference>
<keyword evidence="4" id="KW-0812">Transmembrane</keyword>
<proteinExistence type="predicted"/>
<keyword evidence="6" id="KW-1133">Transmembrane helix</keyword>
<protein>
    <submittedName>
        <fullName evidence="10">Glycosyltransferase family 2 protein</fullName>
    </submittedName>
</protein>
<feature type="compositionally biased region" description="Polar residues" evidence="8">
    <location>
        <begin position="239"/>
        <end position="249"/>
    </location>
</feature>
<evidence type="ECO:0000313" key="10">
    <source>
        <dbReference type="EMBL" id="GAA5175695.1"/>
    </source>
</evidence>
<keyword evidence="2" id="KW-0328">Glycosyltransferase</keyword>
<dbReference type="Proteomes" id="UP001500074">
    <property type="component" value="Unassembled WGS sequence"/>
</dbReference>
<evidence type="ECO:0000256" key="8">
    <source>
        <dbReference type="SAM" id="MobiDB-lite"/>
    </source>
</evidence>
<sequence>MTAPQLSILIPAKDEAGNLPTLLDEIQAALADTDYEILVVDDASRDGSWELLCRRAEQDARLRPFRHARSAGQSTSIWQAAGAARGCWLAMLDGDGQNDPADLPRLFERAQRGDVTLVIGQRTNRRDDWLKRLSSRVANGVRAALLDDATPDTGCGLKVIRRQAFLDLPYFDHMHRFTPALVLMQGGNCLSLPVNHRPRGSGRSHYGLNNRLWAGLVDLLGVMWLHRRSRLPAPLESVSGPTTLSNDLSTGEPALPEQALQRAGHASTLKGVSR</sequence>
<dbReference type="InterPro" id="IPR001173">
    <property type="entry name" value="Glyco_trans_2-like"/>
</dbReference>
<reference evidence="11" key="1">
    <citation type="journal article" date="2019" name="Int. J. Syst. Evol. Microbiol.">
        <title>The Global Catalogue of Microorganisms (GCM) 10K type strain sequencing project: providing services to taxonomists for standard genome sequencing and annotation.</title>
        <authorList>
            <consortium name="The Broad Institute Genomics Platform"/>
            <consortium name="The Broad Institute Genome Sequencing Center for Infectious Disease"/>
            <person name="Wu L."/>
            <person name="Ma J."/>
        </authorList>
    </citation>
    <scope>NUCLEOTIDE SEQUENCE [LARGE SCALE GENOMIC DNA]</scope>
    <source>
        <strain evidence="11">JCM 18472</strain>
    </source>
</reference>
<dbReference type="CDD" id="cd04187">
    <property type="entry name" value="DPM1_like_bac"/>
    <property type="match status" value="1"/>
</dbReference>
<evidence type="ECO:0000256" key="6">
    <source>
        <dbReference type="ARBA" id="ARBA00022989"/>
    </source>
</evidence>
<keyword evidence="3" id="KW-0808">Transferase</keyword>
<evidence type="ECO:0000256" key="5">
    <source>
        <dbReference type="ARBA" id="ARBA00022985"/>
    </source>
</evidence>
<keyword evidence="7" id="KW-0472">Membrane</keyword>
<comment type="caution">
    <text evidence="10">The sequence shown here is derived from an EMBL/GenBank/DDBJ whole genome shotgun (WGS) entry which is preliminary data.</text>
</comment>
<gene>
    <name evidence="10" type="ORF">GCM10023342_19580</name>
</gene>
<evidence type="ECO:0000256" key="3">
    <source>
        <dbReference type="ARBA" id="ARBA00022679"/>
    </source>
</evidence>
<name>A0ABP9RDH1_9GAMM</name>
<evidence type="ECO:0000259" key="9">
    <source>
        <dbReference type="Pfam" id="PF00535"/>
    </source>
</evidence>
<dbReference type="Gene3D" id="3.90.550.10">
    <property type="entry name" value="Spore Coat Polysaccharide Biosynthesis Protein SpsA, Chain A"/>
    <property type="match status" value="1"/>
</dbReference>
<feature type="domain" description="Glycosyltransferase 2-like" evidence="9">
    <location>
        <begin position="7"/>
        <end position="165"/>
    </location>
</feature>